<evidence type="ECO:0000256" key="9">
    <source>
        <dbReference type="ARBA" id="ARBA00029447"/>
    </source>
</evidence>
<comment type="subcellular location">
    <subcellularLocation>
        <location evidence="1">Cell inner membrane</location>
    </subcellularLocation>
    <subcellularLocation>
        <location evidence="2">Cell membrane</location>
        <topology evidence="2">Multi-pass membrane protein</topology>
    </subcellularLocation>
</comment>
<protein>
    <submittedName>
        <fullName evidence="12">Methyl-accepting chemotaxis protein</fullName>
    </submittedName>
</protein>
<evidence type="ECO:0000256" key="6">
    <source>
        <dbReference type="ARBA" id="ARBA00022989"/>
    </source>
</evidence>
<dbReference type="Pfam" id="PF02743">
    <property type="entry name" value="dCache_1"/>
    <property type="match status" value="1"/>
</dbReference>
<dbReference type="EMBL" id="CP050467">
    <property type="protein sequence ID" value="UTZ27467.1"/>
    <property type="molecule type" value="Genomic_DNA"/>
</dbReference>
<dbReference type="Pfam" id="PF00015">
    <property type="entry name" value="MCPsignal"/>
    <property type="match status" value="1"/>
</dbReference>
<dbReference type="CDD" id="cd11386">
    <property type="entry name" value="MCP_signal"/>
    <property type="match status" value="1"/>
</dbReference>
<evidence type="ECO:0000256" key="5">
    <source>
        <dbReference type="ARBA" id="ARBA00022692"/>
    </source>
</evidence>
<keyword evidence="8 10" id="KW-0807">Transducer</keyword>
<dbReference type="SUPFAM" id="SSF103190">
    <property type="entry name" value="Sensory domain-like"/>
    <property type="match status" value="1"/>
</dbReference>
<gene>
    <name evidence="12" type="ORF">HB761_12365</name>
</gene>
<evidence type="ECO:0000256" key="4">
    <source>
        <dbReference type="ARBA" id="ARBA00022500"/>
    </source>
</evidence>
<evidence type="ECO:0000256" key="3">
    <source>
        <dbReference type="ARBA" id="ARBA00022475"/>
    </source>
</evidence>
<keyword evidence="4" id="KW-0145">Chemotaxis</keyword>
<dbReference type="CDD" id="cd18773">
    <property type="entry name" value="PDC1_HK_sensor"/>
    <property type="match status" value="1"/>
</dbReference>
<keyword evidence="7" id="KW-0472">Membrane</keyword>
<name>A0AAE9N2T6_9VIBR</name>
<dbReference type="PROSITE" id="PS50111">
    <property type="entry name" value="CHEMOTAXIS_TRANSDUC_2"/>
    <property type="match status" value="1"/>
</dbReference>
<evidence type="ECO:0000313" key="12">
    <source>
        <dbReference type="EMBL" id="UTZ27467.1"/>
    </source>
</evidence>
<proteinExistence type="inferred from homology"/>
<keyword evidence="3" id="KW-1003">Cell membrane</keyword>
<sequence>MSAKLKILLSMIALSTITILSTSLLNWSDFQTSSTLNSKQQLQYKSQLISDALSQKISRYFDILLLTSEQIDIEAKSKINIASTVDLITKAMSTAGVVNVYVSLEDGTSYSAKTNGLIPGFNARSKQREWYLRAMNGEEKIITRPFSSSTGDTVMALAQPIYRDNQVVGVIALNLLINDISAYTTQLTSENQVFVSRNDGFILSAKDRSLIGKNIFTEIPQLKLQDPEKEESFEYQHKNTEYVGSASAIPSLGWSVWTWMTEDSINQDSNDNLVETLITSTIFLVLSTVCIYFVVEKLVYKSIGGEPKEIEHLVTQVAKGDLCMKHEPSNSYGVNGAVFNMVGDLKETISTIRVSSDELLNFASGISKAAKNVNLGSSAQMEQLEQTSTAMSEMSVAVNEVAQNAQRASDSAIQASAAAVHGNELFVEVNDSIISLSNAIADVSTVINSLGEKTVNIGAVLEVIRDIADQTNLLALNAAIEAARAGEQGRGFAVVADEVRNLANRTQESTNEIQQVIAALQQEANNSIEMMNTNKLAAENTLNKSSQAQESLSKILDAITIIEDMNTQIATATEEQTLVAGEINQSIVCINDQARDTYELSISNQEKSNELIGISEHLKSTVSVFKLN</sequence>
<dbReference type="AlphaFoldDB" id="A0AAE9N2T6"/>
<dbReference type="GO" id="GO:0007165">
    <property type="term" value="P:signal transduction"/>
    <property type="evidence" value="ECO:0007669"/>
    <property type="project" value="UniProtKB-KW"/>
</dbReference>
<evidence type="ECO:0000256" key="8">
    <source>
        <dbReference type="ARBA" id="ARBA00023224"/>
    </source>
</evidence>
<dbReference type="InterPro" id="IPR033479">
    <property type="entry name" value="dCache_1"/>
</dbReference>
<evidence type="ECO:0000259" key="11">
    <source>
        <dbReference type="PROSITE" id="PS50111"/>
    </source>
</evidence>
<dbReference type="Gene3D" id="3.30.450.20">
    <property type="entry name" value="PAS domain"/>
    <property type="match status" value="2"/>
</dbReference>
<dbReference type="GO" id="GO:0006935">
    <property type="term" value="P:chemotaxis"/>
    <property type="evidence" value="ECO:0007669"/>
    <property type="project" value="UniProtKB-KW"/>
</dbReference>
<dbReference type="GO" id="GO:0005886">
    <property type="term" value="C:plasma membrane"/>
    <property type="evidence" value="ECO:0007669"/>
    <property type="project" value="UniProtKB-SubCell"/>
</dbReference>
<organism evidence="12 13">
    <name type="scientific">Vibrio campbellii</name>
    <dbReference type="NCBI Taxonomy" id="680"/>
    <lineage>
        <taxon>Bacteria</taxon>
        <taxon>Pseudomonadati</taxon>
        <taxon>Pseudomonadota</taxon>
        <taxon>Gammaproteobacteria</taxon>
        <taxon>Vibrionales</taxon>
        <taxon>Vibrionaceae</taxon>
        <taxon>Vibrio</taxon>
    </lineage>
</organism>
<comment type="similarity">
    <text evidence="9">Belongs to the methyl-accepting chemotaxis (MCP) protein family.</text>
</comment>
<reference evidence="12" key="1">
    <citation type="submission" date="2020-03" db="EMBL/GenBank/DDBJ databases">
        <title>Five strains of Vibrio campbellii isolated from Mariana Trench.</title>
        <authorList>
            <person name="Liang J."/>
            <person name="Zhang X.-H."/>
        </authorList>
    </citation>
    <scope>NUCLEOTIDE SEQUENCE</scope>
    <source>
        <strain evidence="12">LJC014</strain>
    </source>
</reference>
<keyword evidence="6" id="KW-1133">Transmembrane helix</keyword>
<evidence type="ECO:0000256" key="10">
    <source>
        <dbReference type="PROSITE-ProRule" id="PRU00284"/>
    </source>
</evidence>
<accession>A0AAE9N2T6</accession>
<dbReference type="RefSeq" id="WP_255934846.1">
    <property type="nucleotide sequence ID" value="NZ_CP050467.1"/>
</dbReference>
<evidence type="ECO:0000256" key="1">
    <source>
        <dbReference type="ARBA" id="ARBA00004533"/>
    </source>
</evidence>
<dbReference type="Proteomes" id="UP001058687">
    <property type="component" value="Chromosome 1"/>
</dbReference>
<dbReference type="PANTHER" id="PTHR32089">
    <property type="entry name" value="METHYL-ACCEPTING CHEMOTAXIS PROTEIN MCPB"/>
    <property type="match status" value="1"/>
</dbReference>
<keyword evidence="5" id="KW-0812">Transmembrane</keyword>
<dbReference type="SUPFAM" id="SSF58104">
    <property type="entry name" value="Methyl-accepting chemotaxis protein (MCP) signaling domain"/>
    <property type="match status" value="1"/>
</dbReference>
<dbReference type="Gene3D" id="1.10.287.950">
    <property type="entry name" value="Methyl-accepting chemotaxis protein"/>
    <property type="match status" value="1"/>
</dbReference>
<evidence type="ECO:0000313" key="13">
    <source>
        <dbReference type="Proteomes" id="UP001058687"/>
    </source>
</evidence>
<dbReference type="InterPro" id="IPR029151">
    <property type="entry name" value="Sensor-like_sf"/>
</dbReference>
<dbReference type="InterPro" id="IPR004089">
    <property type="entry name" value="MCPsignal_dom"/>
</dbReference>
<dbReference type="SMART" id="SM00283">
    <property type="entry name" value="MA"/>
    <property type="match status" value="1"/>
</dbReference>
<dbReference type="FunFam" id="1.10.287.950:FF:000001">
    <property type="entry name" value="Methyl-accepting chemotaxis sensory transducer"/>
    <property type="match status" value="1"/>
</dbReference>
<feature type="domain" description="Methyl-accepting transducer" evidence="11">
    <location>
        <begin position="355"/>
        <end position="591"/>
    </location>
</feature>
<evidence type="ECO:0000256" key="2">
    <source>
        <dbReference type="ARBA" id="ARBA00004651"/>
    </source>
</evidence>
<dbReference type="PANTHER" id="PTHR32089:SF112">
    <property type="entry name" value="LYSOZYME-LIKE PROTEIN-RELATED"/>
    <property type="match status" value="1"/>
</dbReference>
<evidence type="ECO:0000256" key="7">
    <source>
        <dbReference type="ARBA" id="ARBA00023136"/>
    </source>
</evidence>